<dbReference type="Proteomes" id="UP000006900">
    <property type="component" value="Chromosome"/>
</dbReference>
<evidence type="ECO:0000313" key="2">
    <source>
        <dbReference type="Proteomes" id="UP000006900"/>
    </source>
</evidence>
<name>A0A0H3MQV0_MYCLB</name>
<organism evidence="1 2">
    <name type="scientific">Mycobacterium leprae (strain Br4923)</name>
    <dbReference type="NCBI Taxonomy" id="561304"/>
    <lineage>
        <taxon>Bacteria</taxon>
        <taxon>Bacillati</taxon>
        <taxon>Actinomycetota</taxon>
        <taxon>Actinomycetes</taxon>
        <taxon>Mycobacteriales</taxon>
        <taxon>Mycobacteriaceae</taxon>
        <taxon>Mycobacterium</taxon>
    </lineage>
</organism>
<gene>
    <name evidence="1" type="ordered locus">MLBr01210</name>
</gene>
<dbReference type="HOGENOM" id="CLU_2917687_0_0_11"/>
<proteinExistence type="predicted"/>
<sequence>MVPDEAVSITRLLDSGWVAAPETHFRIRAGPGMRIILADLTADEIEPFSDDAIAHQGWPSI</sequence>
<evidence type="ECO:0000313" key="1">
    <source>
        <dbReference type="EMBL" id="CAR71305.1"/>
    </source>
</evidence>
<protein>
    <submittedName>
        <fullName evidence="1">Uncharacterized protein</fullName>
    </submittedName>
</protein>
<dbReference type="AlphaFoldDB" id="A0A0H3MQV0"/>
<reference evidence="1 2" key="1">
    <citation type="journal article" date="2009" name="Nat. Genet.">
        <title>Comparative genomic and phylogeographic analysis of Mycobacterium leprae.</title>
        <authorList>
            <person name="Monot M."/>
            <person name="Honore N."/>
            <person name="Garnier T."/>
            <person name="Zidane N."/>
            <person name="Sherafi D."/>
            <person name="Paniz-Mondolfi A."/>
            <person name="Matsuoka M."/>
            <person name="Taylor G.M."/>
            <person name="Donoghue H.D."/>
            <person name="Bouwman A."/>
            <person name="Mays S."/>
            <person name="Watson C."/>
            <person name="Lockwood D."/>
            <person name="Khamispour A."/>
            <person name="Dowlati Y."/>
            <person name="Jianping S."/>
            <person name="Rea T.H."/>
            <person name="Vera-Cabrera L."/>
            <person name="Stefani M.M."/>
            <person name="Banu S."/>
            <person name="Macdonald M."/>
            <person name="Sapkota B.R."/>
            <person name="Spencer J.S."/>
            <person name="Thomas J."/>
            <person name="Harshman K."/>
            <person name="Singh P."/>
            <person name="Busso P."/>
            <person name="Gattiker A."/>
            <person name="Rougemont J."/>
            <person name="Brennan P.J."/>
            <person name="Cole S.T."/>
        </authorList>
    </citation>
    <scope>NUCLEOTIDE SEQUENCE [LARGE SCALE GENOMIC DNA]</scope>
    <source>
        <strain evidence="2">Br4923</strain>
    </source>
</reference>
<dbReference type="KEGG" id="mlb:MLBr01210"/>
<accession>A0A0H3MQV0</accession>
<dbReference type="EMBL" id="FM211192">
    <property type="protein sequence ID" value="CAR71305.1"/>
    <property type="molecule type" value="Genomic_DNA"/>
</dbReference>